<evidence type="ECO:0000313" key="2">
    <source>
        <dbReference type="Proteomes" id="UP000829398"/>
    </source>
</evidence>
<proteinExistence type="predicted"/>
<gene>
    <name evidence="1" type="ORF">KPL71_026911</name>
</gene>
<dbReference type="EMBL" id="CM039178">
    <property type="protein sequence ID" value="KAH9681274.1"/>
    <property type="molecule type" value="Genomic_DNA"/>
</dbReference>
<sequence length="174" mass="20323">MREKRKEKLKEEAKEAEELLQAPLDVFGKDIMLKILKSLNERSMTLSLLVSRAWNSIACSDMLWTSKLYCEKLWFGKAHIPRLSLIPGLPKLAAYSWSVMDCKRLSASPISLLIRSLFIYTCARAFTNYFVLHFYDSGRLISLKKTFVIIFGSFILTRYVILVWCLLYIIKRVW</sequence>
<name>A0ACB8I2P1_CITSI</name>
<dbReference type="Proteomes" id="UP000829398">
    <property type="component" value="Chromosome 9"/>
</dbReference>
<organism evidence="1 2">
    <name type="scientific">Citrus sinensis</name>
    <name type="common">Sweet orange</name>
    <name type="synonym">Citrus aurantium var. sinensis</name>
    <dbReference type="NCBI Taxonomy" id="2711"/>
    <lineage>
        <taxon>Eukaryota</taxon>
        <taxon>Viridiplantae</taxon>
        <taxon>Streptophyta</taxon>
        <taxon>Embryophyta</taxon>
        <taxon>Tracheophyta</taxon>
        <taxon>Spermatophyta</taxon>
        <taxon>Magnoliopsida</taxon>
        <taxon>eudicotyledons</taxon>
        <taxon>Gunneridae</taxon>
        <taxon>Pentapetalae</taxon>
        <taxon>rosids</taxon>
        <taxon>malvids</taxon>
        <taxon>Sapindales</taxon>
        <taxon>Rutaceae</taxon>
        <taxon>Aurantioideae</taxon>
        <taxon>Citrus</taxon>
    </lineage>
</organism>
<comment type="caution">
    <text evidence="1">The sequence shown here is derived from an EMBL/GenBank/DDBJ whole genome shotgun (WGS) entry which is preliminary data.</text>
</comment>
<evidence type="ECO:0000313" key="1">
    <source>
        <dbReference type="EMBL" id="KAH9681274.1"/>
    </source>
</evidence>
<keyword evidence="2" id="KW-1185">Reference proteome</keyword>
<reference evidence="2" key="1">
    <citation type="journal article" date="2023" name="Hortic. Res.">
        <title>A chromosome-level phased genome enabling allele-level studies in sweet orange: a case study on citrus Huanglongbing tolerance.</title>
        <authorList>
            <person name="Wu B."/>
            <person name="Yu Q."/>
            <person name="Deng Z."/>
            <person name="Duan Y."/>
            <person name="Luo F."/>
            <person name="Gmitter F. Jr."/>
        </authorList>
    </citation>
    <scope>NUCLEOTIDE SEQUENCE [LARGE SCALE GENOMIC DNA]</scope>
    <source>
        <strain evidence="2">cv. Valencia</strain>
    </source>
</reference>
<protein>
    <submittedName>
        <fullName evidence="1">F-box domain-containing protein</fullName>
    </submittedName>
</protein>
<accession>A0ACB8I2P1</accession>